<dbReference type="EMBL" id="JAHRHJ020000009">
    <property type="protein sequence ID" value="KAH9301621.1"/>
    <property type="molecule type" value="Genomic_DNA"/>
</dbReference>
<feature type="region of interest" description="Disordered" evidence="1">
    <location>
        <begin position="184"/>
        <end position="223"/>
    </location>
</feature>
<dbReference type="AlphaFoldDB" id="A0AA38CKT2"/>
<feature type="compositionally biased region" description="Polar residues" evidence="1">
    <location>
        <begin position="203"/>
        <end position="223"/>
    </location>
</feature>
<organism evidence="2 3">
    <name type="scientific">Taxus chinensis</name>
    <name type="common">Chinese yew</name>
    <name type="synonym">Taxus wallichiana var. chinensis</name>
    <dbReference type="NCBI Taxonomy" id="29808"/>
    <lineage>
        <taxon>Eukaryota</taxon>
        <taxon>Viridiplantae</taxon>
        <taxon>Streptophyta</taxon>
        <taxon>Embryophyta</taxon>
        <taxon>Tracheophyta</taxon>
        <taxon>Spermatophyta</taxon>
        <taxon>Pinopsida</taxon>
        <taxon>Pinidae</taxon>
        <taxon>Conifers II</taxon>
        <taxon>Cupressales</taxon>
        <taxon>Taxaceae</taxon>
        <taxon>Taxus</taxon>
    </lineage>
</organism>
<reference evidence="2 3" key="1">
    <citation type="journal article" date="2021" name="Nat. Plants">
        <title>The Taxus genome provides insights into paclitaxel biosynthesis.</title>
        <authorList>
            <person name="Xiong X."/>
            <person name="Gou J."/>
            <person name="Liao Q."/>
            <person name="Li Y."/>
            <person name="Zhou Q."/>
            <person name="Bi G."/>
            <person name="Li C."/>
            <person name="Du R."/>
            <person name="Wang X."/>
            <person name="Sun T."/>
            <person name="Guo L."/>
            <person name="Liang H."/>
            <person name="Lu P."/>
            <person name="Wu Y."/>
            <person name="Zhang Z."/>
            <person name="Ro D.K."/>
            <person name="Shang Y."/>
            <person name="Huang S."/>
            <person name="Yan J."/>
        </authorList>
    </citation>
    <scope>NUCLEOTIDE SEQUENCE [LARGE SCALE GENOMIC DNA]</scope>
    <source>
        <strain evidence="2">Ta-2019</strain>
    </source>
</reference>
<accession>A0AA38CKT2</accession>
<gene>
    <name evidence="2" type="ORF">KI387_013204</name>
</gene>
<dbReference type="Proteomes" id="UP000824469">
    <property type="component" value="Unassembled WGS sequence"/>
</dbReference>
<protein>
    <submittedName>
        <fullName evidence="2">Uncharacterized protein</fullName>
    </submittedName>
</protein>
<comment type="caution">
    <text evidence="2">The sequence shown here is derived from an EMBL/GenBank/DDBJ whole genome shotgun (WGS) entry which is preliminary data.</text>
</comment>
<evidence type="ECO:0000256" key="1">
    <source>
        <dbReference type="SAM" id="MobiDB-lite"/>
    </source>
</evidence>
<evidence type="ECO:0000313" key="2">
    <source>
        <dbReference type="EMBL" id="KAH9301621.1"/>
    </source>
</evidence>
<evidence type="ECO:0000313" key="3">
    <source>
        <dbReference type="Proteomes" id="UP000824469"/>
    </source>
</evidence>
<keyword evidence="3" id="KW-1185">Reference proteome</keyword>
<sequence>MSPFVSRGRTVAPAMSLFSESPRTAQTGQFQSPQLACTAIGWSQSPQQRNGGLSLLANAGQMRDRHTPPSRGTGALLLHAGTGSVSSQQKKWLATGLVFFTLLQARSKETGLQLAGQATFAHSSTRDWQRFPFTHLLQRDSTSSKQRPRTVLQRHAQQNLLHAQQQRNAPPSCTAAKKRSRHFHAGTGNKETFQTLPRGPAKTFSSRTAKMKTGQQDRLSSSRLTHSSVPLFHAHQSALLSGTGTPQAARTAQEMATCSSHDLLLL</sequence>
<proteinExistence type="predicted"/>
<name>A0AA38CKT2_TAXCH</name>